<dbReference type="EMBL" id="WSRQ01000075">
    <property type="protein sequence ID" value="MVX66830.1"/>
    <property type="molecule type" value="Genomic_DNA"/>
</dbReference>
<reference evidence="3" key="1">
    <citation type="submission" date="2019-12" db="EMBL/GenBank/DDBJ databases">
        <title>Microbes associate with the intestines of laboratory mice.</title>
        <authorList>
            <person name="Navarre W."/>
            <person name="Wong E."/>
        </authorList>
    </citation>
    <scope>NUCLEOTIDE SEQUENCE</scope>
    <source>
        <strain evidence="3">NM79_F5</strain>
    </source>
</reference>
<dbReference type="SUPFAM" id="SSF46689">
    <property type="entry name" value="Homeodomain-like"/>
    <property type="match status" value="1"/>
</dbReference>
<comment type="caution">
    <text evidence="3">The sequence shown here is derived from an EMBL/GenBank/DDBJ whole genome shotgun (WGS) entry which is preliminary data.</text>
</comment>
<dbReference type="InterPro" id="IPR048020">
    <property type="entry name" value="Transpos_IS3"/>
</dbReference>
<gene>
    <name evidence="3" type="ORF">GKZ28_24520</name>
</gene>
<dbReference type="Pfam" id="PF01527">
    <property type="entry name" value="HTH_Tnp_1"/>
    <property type="match status" value="1"/>
</dbReference>
<organism evidence="3 4">
    <name type="scientific">Clostridium chromiireducens</name>
    <dbReference type="NCBI Taxonomy" id="225345"/>
    <lineage>
        <taxon>Bacteria</taxon>
        <taxon>Bacillati</taxon>
        <taxon>Bacillota</taxon>
        <taxon>Clostridia</taxon>
        <taxon>Eubacteriales</taxon>
        <taxon>Clostridiaceae</taxon>
        <taxon>Clostridium</taxon>
    </lineage>
</organism>
<dbReference type="InterPro" id="IPR036397">
    <property type="entry name" value="RNaseH_sf"/>
</dbReference>
<dbReference type="Proteomes" id="UP000656077">
    <property type="component" value="Unassembled WGS sequence"/>
</dbReference>
<evidence type="ECO:0000256" key="1">
    <source>
        <dbReference type="ARBA" id="ARBA00002286"/>
    </source>
</evidence>
<dbReference type="SUPFAM" id="SSF53098">
    <property type="entry name" value="Ribonuclease H-like"/>
    <property type="match status" value="1"/>
</dbReference>
<dbReference type="InterPro" id="IPR025948">
    <property type="entry name" value="HTH-like_dom"/>
</dbReference>
<dbReference type="Gene3D" id="3.30.420.10">
    <property type="entry name" value="Ribonuclease H-like superfamily/Ribonuclease H"/>
    <property type="match status" value="1"/>
</dbReference>
<evidence type="ECO:0000313" key="3">
    <source>
        <dbReference type="EMBL" id="MVX66830.1"/>
    </source>
</evidence>
<accession>A0A964RSC5</accession>
<dbReference type="InterPro" id="IPR009057">
    <property type="entry name" value="Homeodomain-like_sf"/>
</dbReference>
<dbReference type="GO" id="GO:0015074">
    <property type="term" value="P:DNA integration"/>
    <property type="evidence" value="ECO:0007669"/>
    <property type="project" value="InterPro"/>
</dbReference>
<evidence type="ECO:0000259" key="2">
    <source>
        <dbReference type="PROSITE" id="PS50994"/>
    </source>
</evidence>
<dbReference type="AlphaFoldDB" id="A0A964RSC5"/>
<dbReference type="InterPro" id="IPR050900">
    <property type="entry name" value="Transposase_IS3/IS150/IS904"/>
</dbReference>
<dbReference type="Pfam" id="PF13276">
    <property type="entry name" value="HTH_21"/>
    <property type="match status" value="1"/>
</dbReference>
<dbReference type="GO" id="GO:0006313">
    <property type="term" value="P:DNA transposition"/>
    <property type="evidence" value="ECO:0007669"/>
    <property type="project" value="InterPro"/>
</dbReference>
<protein>
    <submittedName>
        <fullName evidence="3">IS3 family transposase</fullName>
    </submittedName>
</protein>
<dbReference type="InterPro" id="IPR012337">
    <property type="entry name" value="RNaseH-like_sf"/>
</dbReference>
<dbReference type="InterPro" id="IPR002514">
    <property type="entry name" value="Transposase_8"/>
</dbReference>
<proteinExistence type="predicted"/>
<sequence length="393" mass="46595">MRKKSYTEDFKKMIIEVYNTGKPIKEICEEYGVSTTSLNNWINQVQPKEKISKKPIIITNKNKHNERKDPKDTEEISKLKKENEKIKMELEILKKSYSHILARPRDIIKFIADNKENYPVRVMCRVLHMPKSTYYKSHHYTPCRRALENETLKQNIIKIYTESSRRYGAPKIQKILEQSGNYIIIKRVQRFMKELNIHSIVIKKIRPAKVNRKVIERENLHKQDFTATKINEKWVGDITYIYTLKDGWCYLASVMDLYTRKIIGYSFSKTIDSSVAITALDNAYRLQQPVGSVIFHSDLGVQYTSTEFINRLKKYRIKSSNSRKECPYDNACIESFHSILKKEQVNNVQYYDYESAKLDIFIYIELWYNRKRIHGSIGYITPQMKEDLVRIII</sequence>
<dbReference type="Pfam" id="PF13333">
    <property type="entry name" value="rve_2"/>
    <property type="match status" value="1"/>
</dbReference>
<dbReference type="RefSeq" id="WP_160361326.1">
    <property type="nucleotide sequence ID" value="NZ_WSRQ01000075.1"/>
</dbReference>
<dbReference type="Pfam" id="PF00665">
    <property type="entry name" value="rve"/>
    <property type="match status" value="1"/>
</dbReference>
<dbReference type="GO" id="GO:0003677">
    <property type="term" value="F:DNA binding"/>
    <property type="evidence" value="ECO:0007669"/>
    <property type="project" value="InterPro"/>
</dbReference>
<comment type="function">
    <text evidence="1">Involved in the transposition of the insertion sequence.</text>
</comment>
<evidence type="ECO:0000313" key="4">
    <source>
        <dbReference type="Proteomes" id="UP000656077"/>
    </source>
</evidence>
<dbReference type="NCBIfam" id="NF033516">
    <property type="entry name" value="transpos_IS3"/>
    <property type="match status" value="1"/>
</dbReference>
<dbReference type="Gene3D" id="1.10.10.60">
    <property type="entry name" value="Homeodomain-like"/>
    <property type="match status" value="1"/>
</dbReference>
<dbReference type="PROSITE" id="PS50994">
    <property type="entry name" value="INTEGRASE"/>
    <property type="match status" value="1"/>
</dbReference>
<dbReference type="InterPro" id="IPR001584">
    <property type="entry name" value="Integrase_cat-core"/>
</dbReference>
<dbReference type="PANTHER" id="PTHR46889">
    <property type="entry name" value="TRANSPOSASE INSF FOR INSERTION SEQUENCE IS3B-RELATED"/>
    <property type="match status" value="1"/>
</dbReference>
<dbReference type="PANTHER" id="PTHR46889:SF7">
    <property type="entry name" value="TRANSPOSASE FOR INSERTION SEQUENCE ELEMENT IS904"/>
    <property type="match status" value="1"/>
</dbReference>
<dbReference type="GO" id="GO:0004803">
    <property type="term" value="F:transposase activity"/>
    <property type="evidence" value="ECO:0007669"/>
    <property type="project" value="InterPro"/>
</dbReference>
<name>A0A964RSC5_9CLOT</name>
<feature type="domain" description="Integrase catalytic" evidence="2">
    <location>
        <begin position="225"/>
        <end position="389"/>
    </location>
</feature>